<dbReference type="PROSITE" id="PS00409">
    <property type="entry name" value="PROKAR_NTER_METHYL"/>
    <property type="match status" value="1"/>
</dbReference>
<dbReference type="PANTHER" id="PTHR30093">
    <property type="entry name" value="GENERAL SECRETION PATHWAY PROTEIN G"/>
    <property type="match status" value="1"/>
</dbReference>
<gene>
    <name evidence="3" type="ORF">Pan97_41160</name>
</gene>
<dbReference type="InterPro" id="IPR045584">
    <property type="entry name" value="Pilin-like"/>
</dbReference>
<name>A0A518CCW8_9BACT</name>
<keyword evidence="4" id="KW-1185">Reference proteome</keyword>
<dbReference type="PANTHER" id="PTHR30093:SF2">
    <property type="entry name" value="TYPE II SECRETION SYSTEM PROTEIN H"/>
    <property type="match status" value="1"/>
</dbReference>
<dbReference type="EMBL" id="CP036289">
    <property type="protein sequence ID" value="QDU77056.1"/>
    <property type="molecule type" value="Genomic_DNA"/>
</dbReference>
<dbReference type="Pfam" id="PF07963">
    <property type="entry name" value="N_methyl"/>
    <property type="match status" value="1"/>
</dbReference>
<dbReference type="Pfam" id="PF07596">
    <property type="entry name" value="SBP_bac_10"/>
    <property type="match status" value="1"/>
</dbReference>
<dbReference type="InterPro" id="IPR012902">
    <property type="entry name" value="N_methyl_site"/>
</dbReference>
<sequence length="335" mass="36146">MINRRHGFTLVELLVVIAIIGILAGLLLPAVNMAREAARRADCMNNMKQIGLAVQSKMNSHPRNEMPPHRSWSKNVGSGAKAAYNTNEIVGWVVPLLSQLDRQDLNELYIAGNGTYAAYDPRNLDDKVIQALVCPSDPLDPAETNPVSYYANGGFLNNTTDLTDALDLEANGAWSDASNLDDGTNEQNEVKMTGSKFKDGLANTLLISERVRIPSFGASGAGVKWNEEINESDASLLWNDAFSTTGGPISQGNLADPLGGDYLPSSYHGDTVLMTFVDGSVKVVNTEIEADVYGRLMTSDGRDARLRGASATYFANGNTTTGNWQQDALSEEDLP</sequence>
<dbReference type="SUPFAM" id="SSF54523">
    <property type="entry name" value="Pili subunits"/>
    <property type="match status" value="1"/>
</dbReference>
<feature type="domain" description="DUF1559" evidence="2">
    <location>
        <begin position="34"/>
        <end position="290"/>
    </location>
</feature>
<keyword evidence="1" id="KW-0472">Membrane</keyword>
<reference evidence="4" key="1">
    <citation type="submission" date="2019-02" db="EMBL/GenBank/DDBJ databases">
        <title>Deep-cultivation of Planctomycetes and their phenomic and genomic characterization uncovers novel biology.</title>
        <authorList>
            <person name="Wiegand S."/>
            <person name="Jogler M."/>
            <person name="Boedeker C."/>
            <person name="Pinto D."/>
            <person name="Vollmers J."/>
            <person name="Rivas-Marin E."/>
            <person name="Kohn T."/>
            <person name="Peeters S.H."/>
            <person name="Heuer A."/>
            <person name="Rast P."/>
            <person name="Oberbeckmann S."/>
            <person name="Bunk B."/>
            <person name="Jeske O."/>
            <person name="Meyerdierks A."/>
            <person name="Storesund J.E."/>
            <person name="Kallscheuer N."/>
            <person name="Luecker S."/>
            <person name="Lage O.M."/>
            <person name="Pohl T."/>
            <person name="Merkel B.J."/>
            <person name="Hornburger P."/>
            <person name="Mueller R.-W."/>
            <person name="Bruemmer F."/>
            <person name="Labrenz M."/>
            <person name="Spormann A.M."/>
            <person name="Op den Camp H."/>
            <person name="Overmann J."/>
            <person name="Amann R."/>
            <person name="Jetten M.S.M."/>
            <person name="Mascher T."/>
            <person name="Medema M.H."/>
            <person name="Devos D.P."/>
            <person name="Kaster A.-K."/>
            <person name="Ovreas L."/>
            <person name="Rohde M."/>
            <person name="Galperin M.Y."/>
            <person name="Jogler C."/>
        </authorList>
    </citation>
    <scope>NUCLEOTIDE SEQUENCE [LARGE SCALE GENOMIC DNA]</scope>
    <source>
        <strain evidence="4">Pan97</strain>
    </source>
</reference>
<dbReference type="KEGG" id="bvo:Pan97_41160"/>
<evidence type="ECO:0000313" key="4">
    <source>
        <dbReference type="Proteomes" id="UP000318626"/>
    </source>
</evidence>
<dbReference type="InterPro" id="IPR011453">
    <property type="entry name" value="DUF1559"/>
</dbReference>
<keyword evidence="1" id="KW-1133">Transmembrane helix</keyword>
<feature type="transmembrane region" description="Helical" evidence="1">
    <location>
        <begin position="7"/>
        <end position="31"/>
    </location>
</feature>
<keyword evidence="1" id="KW-0812">Transmembrane</keyword>
<evidence type="ECO:0000313" key="3">
    <source>
        <dbReference type="EMBL" id="QDU77056.1"/>
    </source>
</evidence>
<evidence type="ECO:0000256" key="1">
    <source>
        <dbReference type="SAM" id="Phobius"/>
    </source>
</evidence>
<dbReference type="AlphaFoldDB" id="A0A518CCW8"/>
<dbReference type="Gene3D" id="3.30.700.10">
    <property type="entry name" value="Glycoprotein, Type 4 Pilin"/>
    <property type="match status" value="1"/>
</dbReference>
<dbReference type="Proteomes" id="UP000318626">
    <property type="component" value="Chromosome"/>
</dbReference>
<protein>
    <submittedName>
        <fullName evidence="3">Putative major pilin subunit</fullName>
    </submittedName>
</protein>
<dbReference type="OrthoDB" id="269098at2"/>
<dbReference type="RefSeq" id="WP_144975666.1">
    <property type="nucleotide sequence ID" value="NZ_CP036289.1"/>
</dbReference>
<evidence type="ECO:0000259" key="2">
    <source>
        <dbReference type="Pfam" id="PF07596"/>
    </source>
</evidence>
<accession>A0A518CCW8</accession>
<organism evidence="3 4">
    <name type="scientific">Bremerella volcania</name>
    <dbReference type="NCBI Taxonomy" id="2527984"/>
    <lineage>
        <taxon>Bacteria</taxon>
        <taxon>Pseudomonadati</taxon>
        <taxon>Planctomycetota</taxon>
        <taxon>Planctomycetia</taxon>
        <taxon>Pirellulales</taxon>
        <taxon>Pirellulaceae</taxon>
        <taxon>Bremerella</taxon>
    </lineage>
</organism>
<proteinExistence type="predicted"/>
<dbReference type="NCBIfam" id="TIGR02532">
    <property type="entry name" value="IV_pilin_GFxxxE"/>
    <property type="match status" value="1"/>
</dbReference>